<gene>
    <name evidence="1" type="ORF">BP6252_01885</name>
</gene>
<dbReference type="AlphaFoldDB" id="A0A3D8SD67"/>
<reference evidence="1 2" key="1">
    <citation type="journal article" date="2018" name="IMA Fungus">
        <title>IMA Genome-F 9: Draft genome sequence of Annulohypoxylon stygium, Aspergillus mulundensis, Berkeleyomyces basicola (syn. Thielaviopsis basicola), Ceratocystis smalleyi, two Cercospora beticola strains, Coleophoma cylindrospora, Fusarium fracticaudum, Phialophora cf. hyalina, and Morchella septimelata.</title>
        <authorList>
            <person name="Wingfield B.D."/>
            <person name="Bills G.F."/>
            <person name="Dong Y."/>
            <person name="Huang W."/>
            <person name="Nel W.J."/>
            <person name="Swalarsk-Parry B.S."/>
            <person name="Vaghefi N."/>
            <person name="Wilken P.M."/>
            <person name="An Z."/>
            <person name="de Beer Z.W."/>
            <person name="De Vos L."/>
            <person name="Chen L."/>
            <person name="Duong T.A."/>
            <person name="Gao Y."/>
            <person name="Hammerbacher A."/>
            <person name="Kikkert J.R."/>
            <person name="Li Y."/>
            <person name="Li H."/>
            <person name="Li K."/>
            <person name="Li Q."/>
            <person name="Liu X."/>
            <person name="Ma X."/>
            <person name="Naidoo K."/>
            <person name="Pethybridge S.J."/>
            <person name="Sun J."/>
            <person name="Steenkamp E.T."/>
            <person name="van der Nest M.A."/>
            <person name="van Wyk S."/>
            <person name="Wingfield M.J."/>
            <person name="Xiong C."/>
            <person name="Yue Q."/>
            <person name="Zhang X."/>
        </authorList>
    </citation>
    <scope>NUCLEOTIDE SEQUENCE [LARGE SCALE GENOMIC DNA]</scope>
    <source>
        <strain evidence="1 2">BP6252</strain>
    </source>
</reference>
<name>A0A3D8SD67_9HELO</name>
<protein>
    <submittedName>
        <fullName evidence="1">Uncharacterized protein</fullName>
    </submittedName>
</protein>
<comment type="caution">
    <text evidence="1">The sequence shown here is derived from an EMBL/GenBank/DDBJ whole genome shotgun (WGS) entry which is preliminary data.</text>
</comment>
<evidence type="ECO:0000313" key="2">
    <source>
        <dbReference type="Proteomes" id="UP000256645"/>
    </source>
</evidence>
<organism evidence="1 2">
    <name type="scientific">Coleophoma cylindrospora</name>
    <dbReference type="NCBI Taxonomy" id="1849047"/>
    <lineage>
        <taxon>Eukaryota</taxon>
        <taxon>Fungi</taxon>
        <taxon>Dikarya</taxon>
        <taxon>Ascomycota</taxon>
        <taxon>Pezizomycotina</taxon>
        <taxon>Leotiomycetes</taxon>
        <taxon>Helotiales</taxon>
        <taxon>Dermateaceae</taxon>
        <taxon>Coleophoma</taxon>
    </lineage>
</organism>
<dbReference type="Proteomes" id="UP000256645">
    <property type="component" value="Unassembled WGS sequence"/>
</dbReference>
<evidence type="ECO:0000313" key="1">
    <source>
        <dbReference type="EMBL" id="RDW84295.1"/>
    </source>
</evidence>
<sequence>MDTDMDGNVGSLGLVEGSEKDELGRLVALDELDIDVLDDDRVEEETLDDLDVDVLVDDLVETVDVIEDEVDDCWFWKASSASRSWPANASIWGGMFVRPTTEGQRPQSWVTLSAVARSKRLAS</sequence>
<keyword evidence="2" id="KW-1185">Reference proteome</keyword>
<dbReference type="EMBL" id="PDLM01000002">
    <property type="protein sequence ID" value="RDW84295.1"/>
    <property type="molecule type" value="Genomic_DNA"/>
</dbReference>
<accession>A0A3D8SD67</accession>
<proteinExistence type="predicted"/>